<evidence type="ECO:0000256" key="1">
    <source>
        <dbReference type="SAM" id="MobiDB-lite"/>
    </source>
</evidence>
<keyword evidence="4" id="KW-1185">Reference proteome</keyword>
<organism evidence="3 4">
    <name type="scientific">Streptomyces lonarensis</name>
    <dbReference type="NCBI Taxonomy" id="700599"/>
    <lineage>
        <taxon>Bacteria</taxon>
        <taxon>Bacillati</taxon>
        <taxon>Actinomycetota</taxon>
        <taxon>Actinomycetes</taxon>
        <taxon>Kitasatosporales</taxon>
        <taxon>Streptomycetaceae</taxon>
        <taxon>Streptomyces</taxon>
    </lineage>
</organism>
<evidence type="ECO:0000313" key="4">
    <source>
        <dbReference type="Proteomes" id="UP000578686"/>
    </source>
</evidence>
<dbReference type="AlphaFoldDB" id="A0A7X6D5I6"/>
<feature type="domain" description="DUF3152" evidence="2">
    <location>
        <begin position="294"/>
        <end position="458"/>
    </location>
</feature>
<dbReference type="InterPro" id="IPR022603">
    <property type="entry name" value="DUF3152"/>
</dbReference>
<gene>
    <name evidence="3" type="ORF">HCN56_24075</name>
</gene>
<protein>
    <submittedName>
        <fullName evidence="3">DUF3152 domain-containing protein</fullName>
    </submittedName>
</protein>
<dbReference type="RefSeq" id="WP_167974536.1">
    <property type="nucleotide sequence ID" value="NZ_BHZG01000223.1"/>
</dbReference>
<accession>A0A7X6D5I6</accession>
<feature type="region of interest" description="Disordered" evidence="1">
    <location>
        <begin position="1"/>
        <end position="186"/>
    </location>
</feature>
<dbReference type="Pfam" id="PF11350">
    <property type="entry name" value="DUF3152"/>
    <property type="match status" value="1"/>
</dbReference>
<feature type="compositionally biased region" description="Low complexity" evidence="1">
    <location>
        <begin position="141"/>
        <end position="168"/>
    </location>
</feature>
<sequence>MHRSEREQWHPEGATAGPAPAGGQHPRGPGAPEHYGYPAAAADTADEPLVPPQEREATRRGHEATSEQRRQPAPAAGAHGHAYAAGPVSYPTGAGERGGEHPADEGAESGPMSTGGSHRRDSGPRQEYLDAFDQLPRPTQPARGASPRPRPGVASEPPAAAGPATAGAGDNGGEEPSPPVPSGVGGSWARTITGLAAAGVVTVLTISVMGQMAEAEQPSAASGQGATEIEGEDGAGAGDKSPNGTGGAVDEGGDGEPPLSYEDAMAQQEPFDPELTGTGELVPVVGAEDGPFPDAPEQLRYRVDVEDGLDLDPELFAEAVHRTLSDPRSWTNHGARSFTRVSSGNHDFIVTLASPGTTAEWCAKSGLNTTIDNVSCDSATTERVMINAWRWAQGADTYGPDRMHEYRQMLINHEVGHRVGYGHAVCPSEGALAPVMMQQTKFLTINGITCEANAWPHPVSSS</sequence>
<proteinExistence type="predicted"/>
<evidence type="ECO:0000259" key="2">
    <source>
        <dbReference type="Pfam" id="PF11350"/>
    </source>
</evidence>
<reference evidence="3 4" key="1">
    <citation type="submission" date="2020-03" db="EMBL/GenBank/DDBJ databases">
        <title>Draft genome of Streptomyces sp. ventii, isolated from the Axial Seamount in the Pacific Ocean, and resequencing of the two type strains Streptomyces lonarensis strain NCL 716 and Streptomyces bohaiensis strain 11A07.</title>
        <authorList>
            <person name="Loughran R.M."/>
            <person name="Pfannmuller K.M."/>
            <person name="Wasson B.J."/>
            <person name="Deadmond M.C."/>
            <person name="Paddock B.E."/>
            <person name="Koyack M.J."/>
            <person name="Gallegos D.A."/>
            <person name="Mitchell E.A."/>
            <person name="Ushijima B."/>
            <person name="Saw J.H."/>
            <person name="Mcphail K.L."/>
            <person name="Videau P."/>
        </authorList>
    </citation>
    <scope>NUCLEOTIDE SEQUENCE [LARGE SCALE GENOMIC DNA]</scope>
    <source>
        <strain evidence="3 4">NCL716</strain>
    </source>
</reference>
<dbReference type="EMBL" id="JAAVJD010000340">
    <property type="protein sequence ID" value="NJQ08567.1"/>
    <property type="molecule type" value="Genomic_DNA"/>
</dbReference>
<comment type="caution">
    <text evidence="3">The sequence shown here is derived from an EMBL/GenBank/DDBJ whole genome shotgun (WGS) entry which is preliminary data.</text>
</comment>
<feature type="compositionally biased region" description="Low complexity" evidence="1">
    <location>
        <begin position="72"/>
        <end position="87"/>
    </location>
</feature>
<dbReference type="Proteomes" id="UP000578686">
    <property type="component" value="Unassembled WGS sequence"/>
</dbReference>
<dbReference type="SUPFAM" id="SSF55486">
    <property type="entry name" value="Metalloproteases ('zincins'), catalytic domain"/>
    <property type="match status" value="1"/>
</dbReference>
<feature type="compositionally biased region" description="Low complexity" evidence="1">
    <location>
        <begin position="11"/>
        <end position="32"/>
    </location>
</feature>
<name>A0A7X6D5I6_9ACTN</name>
<feature type="region of interest" description="Disordered" evidence="1">
    <location>
        <begin position="216"/>
        <end position="261"/>
    </location>
</feature>
<feature type="compositionally biased region" description="Basic and acidic residues" evidence="1">
    <location>
        <begin position="118"/>
        <end position="128"/>
    </location>
</feature>
<feature type="compositionally biased region" description="Basic and acidic residues" evidence="1">
    <location>
        <begin position="1"/>
        <end position="10"/>
    </location>
</feature>
<evidence type="ECO:0000313" key="3">
    <source>
        <dbReference type="EMBL" id="NJQ08567.1"/>
    </source>
</evidence>
<feature type="compositionally biased region" description="Basic and acidic residues" evidence="1">
    <location>
        <begin position="53"/>
        <end position="70"/>
    </location>
</feature>